<dbReference type="Proteomes" id="UP000600139">
    <property type="component" value="Unassembled WGS sequence"/>
</dbReference>
<protein>
    <recommendedName>
        <fullName evidence="3">DUF2778 domain-containing protein</fullName>
    </recommendedName>
</protein>
<dbReference type="EMBL" id="JAENIK010000005">
    <property type="protein sequence ID" value="MBK1815158.1"/>
    <property type="molecule type" value="Genomic_DNA"/>
</dbReference>
<accession>A0A934R313</accession>
<keyword evidence="2" id="KW-1185">Reference proteome</keyword>
<proteinExistence type="predicted"/>
<organism evidence="1 2">
    <name type="scientific">Luteolibacter yonseiensis</name>
    <dbReference type="NCBI Taxonomy" id="1144680"/>
    <lineage>
        <taxon>Bacteria</taxon>
        <taxon>Pseudomonadati</taxon>
        <taxon>Verrucomicrobiota</taxon>
        <taxon>Verrucomicrobiia</taxon>
        <taxon>Verrucomicrobiales</taxon>
        <taxon>Verrucomicrobiaceae</taxon>
        <taxon>Luteolibacter</taxon>
    </lineage>
</organism>
<gene>
    <name evidence="1" type="ORF">JIN84_06015</name>
</gene>
<evidence type="ECO:0008006" key="3">
    <source>
        <dbReference type="Google" id="ProtNLM"/>
    </source>
</evidence>
<dbReference type="AlphaFoldDB" id="A0A934R313"/>
<sequence length="199" mass="21659">MSAPIPPARPRASLDLVISRAQAAWDNERRGTPLPETFVLMSRAYYDKTMGGPGNDVGMYDDAAFIVSAQGFSSWNANTDPSRYGWNPGAGKYMARLRPGIYRYRRLKHKMNSPSGYMAYGQGDSPVTVERIREDGGVARTETGCFGINLHRGGNNGTSSEGCMTIPTGQWPAFDQTLSGILKGLNTTGFTLILIDTPI</sequence>
<reference evidence="1" key="1">
    <citation type="submission" date="2021-01" db="EMBL/GenBank/DDBJ databases">
        <title>Modified the classification status of verrucomicrobia.</title>
        <authorList>
            <person name="Feng X."/>
        </authorList>
    </citation>
    <scope>NUCLEOTIDE SEQUENCE</scope>
    <source>
        <strain evidence="1">JCM 18052</strain>
    </source>
</reference>
<name>A0A934R313_9BACT</name>
<evidence type="ECO:0000313" key="2">
    <source>
        <dbReference type="Proteomes" id="UP000600139"/>
    </source>
</evidence>
<evidence type="ECO:0000313" key="1">
    <source>
        <dbReference type="EMBL" id="MBK1815158.1"/>
    </source>
</evidence>
<dbReference type="RefSeq" id="WP_200350128.1">
    <property type="nucleotide sequence ID" value="NZ_BAABHZ010000005.1"/>
</dbReference>
<comment type="caution">
    <text evidence="1">The sequence shown here is derived from an EMBL/GenBank/DDBJ whole genome shotgun (WGS) entry which is preliminary data.</text>
</comment>